<dbReference type="InterPro" id="IPR050261">
    <property type="entry name" value="FrsA_esterase"/>
</dbReference>
<evidence type="ECO:0000313" key="5">
    <source>
        <dbReference type="Proteomes" id="UP000094869"/>
    </source>
</evidence>
<evidence type="ECO:0000313" key="2">
    <source>
        <dbReference type="EMBL" id="ODR47848.1"/>
    </source>
</evidence>
<gene>
    <name evidence="3" type="ORF">BEI59_20400</name>
    <name evidence="2" type="ORF">BEI63_26275</name>
</gene>
<dbReference type="InterPro" id="IPR025890">
    <property type="entry name" value="Abhydrolase_bac"/>
</dbReference>
<dbReference type="Proteomes" id="UP000094271">
    <property type="component" value="Unassembled WGS sequence"/>
</dbReference>
<dbReference type="EMBL" id="MEHA01000016">
    <property type="protein sequence ID" value="ODR48737.1"/>
    <property type="molecule type" value="Genomic_DNA"/>
</dbReference>
<dbReference type="EMBL" id="MEHD01000044">
    <property type="protein sequence ID" value="ODR47848.1"/>
    <property type="molecule type" value="Genomic_DNA"/>
</dbReference>
<dbReference type="ESTHER" id="9firm-a0a174xlw9">
    <property type="family name" value="Abhydrolase_7"/>
</dbReference>
<evidence type="ECO:0000259" key="1">
    <source>
        <dbReference type="PROSITE" id="PS50003"/>
    </source>
</evidence>
<organism evidence="3 4">
    <name type="scientific">Eisenbergiella tayi</name>
    <dbReference type="NCBI Taxonomy" id="1432052"/>
    <lineage>
        <taxon>Bacteria</taxon>
        <taxon>Bacillati</taxon>
        <taxon>Bacillota</taxon>
        <taxon>Clostridia</taxon>
        <taxon>Lachnospirales</taxon>
        <taxon>Lachnospiraceae</taxon>
        <taxon>Eisenbergiella</taxon>
    </lineage>
</organism>
<dbReference type="OrthoDB" id="8183145at2"/>
<sequence>MNYSYKTFFQKLYQNQKKQYAFDSKTREEALTWQREFRETLRKSLGLEQLEILASGLTEVPIVQEEVQEDGYLRKKIVLETLPDVFMPFYMLIPDGTDRKHPSRAMIAIPAHGANKNTVCGVGKTEEECAKIRSTPLECYGREFVRRGFVVFCPDPPGYGERVEPIAGEDRNFMPHYEKSSLDSSCKDLSETAEAMGLSLTALEIWDLKRLLNYACSCPEVEWKEEDARIGCCGFSGGGQYAMWLAALDDRVKTAIVSGYVHGYYDSILEYHLCPCNYAPGLWQLGDISDICSLIAPRPLFIENGLGDVENGPGGIEGPRKQVEKIRKAYEVWHAEVLLLHETPEGTHRWYGGGYKFAENFL</sequence>
<comment type="caution">
    <text evidence="3">The sequence shown here is derived from an EMBL/GenBank/DDBJ whole genome shotgun (WGS) entry which is preliminary data.</text>
</comment>
<dbReference type="PANTHER" id="PTHR22946:SF8">
    <property type="entry name" value="ACETYL XYLAN ESTERASE DOMAIN-CONTAINING PROTEIN"/>
    <property type="match status" value="1"/>
</dbReference>
<dbReference type="RefSeq" id="WP_069408337.1">
    <property type="nucleotide sequence ID" value="NZ_JAQCZP010000051.1"/>
</dbReference>
<dbReference type="InterPro" id="IPR001849">
    <property type="entry name" value="PH_domain"/>
</dbReference>
<protein>
    <recommendedName>
        <fullName evidence="1">PH domain-containing protein</fullName>
    </recommendedName>
</protein>
<dbReference type="InterPro" id="IPR029058">
    <property type="entry name" value="AB_hydrolase_fold"/>
</dbReference>
<accession>A0A1E3UE82</accession>
<dbReference type="SUPFAM" id="SSF53474">
    <property type="entry name" value="alpha/beta-Hydrolases"/>
    <property type="match status" value="1"/>
</dbReference>
<feature type="domain" description="PH" evidence="1">
    <location>
        <begin position="1"/>
        <end position="42"/>
    </location>
</feature>
<evidence type="ECO:0000313" key="4">
    <source>
        <dbReference type="Proteomes" id="UP000094271"/>
    </source>
</evidence>
<dbReference type="AlphaFoldDB" id="A0A1E3UE82"/>
<dbReference type="Gene3D" id="3.40.50.1820">
    <property type="entry name" value="alpha/beta hydrolase"/>
    <property type="match status" value="1"/>
</dbReference>
<name>A0A1E3UE82_9FIRM</name>
<dbReference type="Proteomes" id="UP000094869">
    <property type="component" value="Unassembled WGS sequence"/>
</dbReference>
<keyword evidence="5" id="KW-1185">Reference proteome</keyword>
<reference evidence="3 4" key="2">
    <citation type="submission" date="2016-08" db="EMBL/GenBank/DDBJ databases">
        <authorList>
            <person name="Seilhamer J.J."/>
        </authorList>
    </citation>
    <scope>NUCLEOTIDE SEQUENCE [LARGE SCALE GENOMIC DNA]</scope>
    <source>
        <strain evidence="3 4">NML150140-1</strain>
    </source>
</reference>
<dbReference type="PROSITE" id="PS50003">
    <property type="entry name" value="PH_DOMAIN"/>
    <property type="match status" value="1"/>
</dbReference>
<evidence type="ECO:0000313" key="3">
    <source>
        <dbReference type="EMBL" id="ODR48737.1"/>
    </source>
</evidence>
<dbReference type="Pfam" id="PF12715">
    <property type="entry name" value="Abhydrolase_7"/>
    <property type="match status" value="1"/>
</dbReference>
<reference evidence="2 5" key="1">
    <citation type="submission" date="2016-08" db="EMBL/GenBank/DDBJ databases">
        <title>Characterization of Isolates of Eisenbergiella tayi Derived from Blood Cultures, Using Whole Genome Sequencing.</title>
        <authorList>
            <person name="Bernier A.-M."/>
            <person name="Burdz T."/>
            <person name="Wiebe D."/>
            <person name="Bernard K."/>
        </authorList>
    </citation>
    <scope>NUCLEOTIDE SEQUENCE [LARGE SCALE GENOMIC DNA]</scope>
    <source>
        <strain evidence="2 5">NML120146</strain>
    </source>
</reference>
<dbReference type="PANTHER" id="PTHR22946">
    <property type="entry name" value="DIENELACTONE HYDROLASE DOMAIN-CONTAINING PROTEIN-RELATED"/>
    <property type="match status" value="1"/>
</dbReference>
<proteinExistence type="predicted"/>